<evidence type="ECO:0000313" key="2">
    <source>
        <dbReference type="EMBL" id="EJT98585.1"/>
    </source>
</evidence>
<keyword evidence="3" id="KW-1185">Reference proteome</keyword>
<evidence type="ECO:0000313" key="3">
    <source>
        <dbReference type="Proteomes" id="UP000030653"/>
    </source>
</evidence>
<dbReference type="EMBL" id="JH795872">
    <property type="protein sequence ID" value="EJT98585.1"/>
    <property type="molecule type" value="Genomic_DNA"/>
</dbReference>
<dbReference type="AlphaFoldDB" id="M5FPI1"/>
<feature type="compositionally biased region" description="Pro residues" evidence="1">
    <location>
        <begin position="54"/>
        <end position="63"/>
    </location>
</feature>
<name>M5FPI1_DACPD</name>
<accession>M5FPI1</accession>
<dbReference type="RefSeq" id="XP_040625483.1">
    <property type="nucleotide sequence ID" value="XM_040767576.1"/>
</dbReference>
<reference evidence="2 3" key="1">
    <citation type="journal article" date="2012" name="Science">
        <title>The Paleozoic origin of enzymatic lignin decomposition reconstructed from 31 fungal genomes.</title>
        <authorList>
            <person name="Floudas D."/>
            <person name="Binder M."/>
            <person name="Riley R."/>
            <person name="Barry K."/>
            <person name="Blanchette R.A."/>
            <person name="Henrissat B."/>
            <person name="Martinez A.T."/>
            <person name="Otillar R."/>
            <person name="Spatafora J.W."/>
            <person name="Yadav J.S."/>
            <person name="Aerts A."/>
            <person name="Benoit I."/>
            <person name="Boyd A."/>
            <person name="Carlson A."/>
            <person name="Copeland A."/>
            <person name="Coutinho P.M."/>
            <person name="de Vries R.P."/>
            <person name="Ferreira P."/>
            <person name="Findley K."/>
            <person name="Foster B."/>
            <person name="Gaskell J."/>
            <person name="Glotzer D."/>
            <person name="Gorecki P."/>
            <person name="Heitman J."/>
            <person name="Hesse C."/>
            <person name="Hori C."/>
            <person name="Igarashi K."/>
            <person name="Jurgens J.A."/>
            <person name="Kallen N."/>
            <person name="Kersten P."/>
            <person name="Kohler A."/>
            <person name="Kuees U."/>
            <person name="Kumar T.K.A."/>
            <person name="Kuo A."/>
            <person name="LaButti K."/>
            <person name="Larrondo L.F."/>
            <person name="Lindquist E."/>
            <person name="Ling A."/>
            <person name="Lombard V."/>
            <person name="Lucas S."/>
            <person name="Lundell T."/>
            <person name="Martin R."/>
            <person name="McLaughlin D.J."/>
            <person name="Morgenstern I."/>
            <person name="Morin E."/>
            <person name="Murat C."/>
            <person name="Nagy L.G."/>
            <person name="Nolan M."/>
            <person name="Ohm R.A."/>
            <person name="Patyshakuliyeva A."/>
            <person name="Rokas A."/>
            <person name="Ruiz-Duenas F.J."/>
            <person name="Sabat G."/>
            <person name="Salamov A."/>
            <person name="Samejima M."/>
            <person name="Schmutz J."/>
            <person name="Slot J.C."/>
            <person name="St John F."/>
            <person name="Stenlid J."/>
            <person name="Sun H."/>
            <person name="Sun S."/>
            <person name="Syed K."/>
            <person name="Tsang A."/>
            <person name="Wiebenga A."/>
            <person name="Young D."/>
            <person name="Pisabarro A."/>
            <person name="Eastwood D.C."/>
            <person name="Martin F."/>
            <person name="Cullen D."/>
            <person name="Grigoriev I.V."/>
            <person name="Hibbett D.S."/>
        </authorList>
    </citation>
    <scope>NUCLEOTIDE SEQUENCE [LARGE SCALE GENOMIC DNA]</scope>
    <source>
        <strain evidence="2 3">DJM-731 SS1</strain>
    </source>
</reference>
<feature type="region of interest" description="Disordered" evidence="1">
    <location>
        <begin position="559"/>
        <end position="706"/>
    </location>
</feature>
<dbReference type="Proteomes" id="UP000030653">
    <property type="component" value="Unassembled WGS sequence"/>
</dbReference>
<gene>
    <name evidence="2" type="ORF">DACRYDRAFT_101687</name>
</gene>
<feature type="region of interest" description="Disordered" evidence="1">
    <location>
        <begin position="1"/>
        <end position="106"/>
    </location>
</feature>
<feature type="compositionally biased region" description="Polar residues" evidence="1">
    <location>
        <begin position="680"/>
        <end position="695"/>
    </location>
</feature>
<sequence length="1016" mass="114436">MCGSWSPRRHSQCVAPGERMGAYGGTQGVPAPDPLASPSRLGSVLSRFSRNPAPSAPRRPASPPALISGAPATPLRLHSSPYVPRGGRPAAAGPAPRPMSSRMANSVNSGTKITSAQHMEWILTGGILGRDTSWTQAPLTHSPGVEQVFRPRPGDLRATPVAMRKPFEQPVMSSKKRWFPPIPDDDLKINGNIPNPNPGEFFIDVPEIEKEGIYALPYVRFKELQSDLDVTIQRPTTYGMVVGFPSLYRRGGHQYVPDDWNFPTFPVQQRPIEAPDNETDHWAQYDMLDTSTPVMTGCWRDGMDGTGMNVHQWKSIWKPESRKYSFMREYARQMLDFVTYLDRVLNARMTMTFLMPCHVGPTKQPPVMSIISRIAWADGPLMETFRRIEDIVNTRMATRIHDLLTNHTQTFQCRDPEYGITEEQATFIAEPLDLADPVTLDGPPRYWLYSAIPTTNLPAVPERLTAMVRHYFRTYDPAHLDCVEEASFEINQIWCFCRPSHWRGFIDDILSGREPTIDHSGGHIRPTTNRTGLTNLMAILCLMQVEEWERTGRVTEPWIPEQYEDNRPETRPTNTWPPPASQFHPQSGGHERRVSHASSSHGSAGHGQAAGPSRPTAHAPQAQAPSSYRPVSPNDMVQTPARPTRQLGTHGWQRSGEGVPFSPPHTPRRIEARPGIDNSAGVSSCSMPDQPSTSIWPDRERRRQENRIRHKHVKRRARDLSDMLDASIWKAAQEVGILSAAMCSEILGHQNIVRFRKQRAVNLKNVAVHLMRQEFWERGQHFDIQKDADAWKSRLDVLRADPGEEAVGCQLLEQHRSVHTNQVRITRKAREVDTTHTTLAIQNEVEAFYTRTGGHIVGFAIRGDRNDHALPQFFGNTVGESFFRQVFWKPVQEVAEDFDVYANLGVQGTIMGNNTVTMQYARFRSTVEDAFHVTLEGWPLRSFVNPSLLGVADLRVLKAALAEGRCHFRRLTLEELATRCIMTGFAFSPLFSGILTFILQPSEAVVMEGFRKEVAW</sequence>
<dbReference type="OrthoDB" id="3033638at2759"/>
<feature type="compositionally biased region" description="Low complexity" evidence="1">
    <location>
        <begin position="596"/>
        <end position="611"/>
    </location>
</feature>
<evidence type="ECO:0000256" key="1">
    <source>
        <dbReference type="SAM" id="MobiDB-lite"/>
    </source>
</evidence>
<protein>
    <submittedName>
        <fullName evidence="2">Uncharacterized protein</fullName>
    </submittedName>
</protein>
<feature type="compositionally biased region" description="Low complexity" evidence="1">
    <location>
        <begin position="84"/>
        <end position="94"/>
    </location>
</feature>
<organism evidence="2 3">
    <name type="scientific">Dacryopinax primogenitus (strain DJM 731)</name>
    <name type="common">Brown rot fungus</name>
    <dbReference type="NCBI Taxonomy" id="1858805"/>
    <lineage>
        <taxon>Eukaryota</taxon>
        <taxon>Fungi</taxon>
        <taxon>Dikarya</taxon>
        <taxon>Basidiomycota</taxon>
        <taxon>Agaricomycotina</taxon>
        <taxon>Dacrymycetes</taxon>
        <taxon>Dacrymycetales</taxon>
        <taxon>Dacrymycetaceae</taxon>
        <taxon>Dacryopinax</taxon>
    </lineage>
</organism>
<feature type="compositionally biased region" description="Basic and acidic residues" evidence="1">
    <location>
        <begin position="697"/>
        <end position="706"/>
    </location>
</feature>
<dbReference type="HOGENOM" id="CLU_296823_0_0_1"/>
<dbReference type="GeneID" id="63682638"/>
<proteinExistence type="predicted"/>